<protein>
    <submittedName>
        <fullName evidence="5">XRE family transcriptional regulator</fullName>
    </submittedName>
</protein>
<dbReference type="SMART" id="SM00530">
    <property type="entry name" value="HTH_XRE"/>
    <property type="match status" value="1"/>
</dbReference>
<evidence type="ECO:0000256" key="1">
    <source>
        <dbReference type="ARBA" id="ARBA00023125"/>
    </source>
</evidence>
<dbReference type="EMBL" id="MUEK01000001">
    <property type="protein sequence ID" value="OOE41430.1"/>
    <property type="molecule type" value="Genomic_DNA"/>
</dbReference>
<name>A0AB36K7W0_9GAMM</name>
<dbReference type="GO" id="GO:0003677">
    <property type="term" value="F:DNA binding"/>
    <property type="evidence" value="ECO:0007669"/>
    <property type="project" value="UniProtKB-KW"/>
</dbReference>
<feature type="transmembrane region" description="Helical" evidence="2">
    <location>
        <begin position="112"/>
        <end position="139"/>
    </location>
</feature>
<accession>A0AB36K7W0</accession>
<dbReference type="Proteomes" id="UP000189021">
    <property type="component" value="Unassembled WGS sequence"/>
</dbReference>
<proteinExistence type="predicted"/>
<evidence type="ECO:0000313" key="4">
    <source>
        <dbReference type="EMBL" id="OOE41430.1"/>
    </source>
</evidence>
<dbReference type="InterPro" id="IPR025698">
    <property type="entry name" value="2TM_dom"/>
</dbReference>
<evidence type="ECO:0000256" key="2">
    <source>
        <dbReference type="SAM" id="Phobius"/>
    </source>
</evidence>
<evidence type="ECO:0000259" key="3">
    <source>
        <dbReference type="PROSITE" id="PS50943"/>
    </source>
</evidence>
<dbReference type="InterPro" id="IPR010982">
    <property type="entry name" value="Lambda_DNA-bd_dom_sf"/>
</dbReference>
<dbReference type="PROSITE" id="PS50943">
    <property type="entry name" value="HTH_CROC1"/>
    <property type="match status" value="1"/>
</dbReference>
<sequence>MNVKALRVQKGWSQDQLAQFSGLSVRTIQRIERGHKPGLESLKSLAAVFDIDISDLQKETDMQADTSMSSEERAIAKRVRALGGFYSHLTHYVVVLAILFIINWLTTPGYYWAWWVALGWGIAVVSHGVSAMGIVDLFGDKWEKRQIEKRLNARSKR</sequence>
<comment type="caution">
    <text evidence="5">The sequence shown here is derived from an EMBL/GenBank/DDBJ whole genome shotgun (WGS) entry which is preliminary data.</text>
</comment>
<dbReference type="SUPFAM" id="SSF47413">
    <property type="entry name" value="lambda repressor-like DNA-binding domains"/>
    <property type="match status" value="1"/>
</dbReference>
<dbReference type="Gene3D" id="1.10.260.40">
    <property type="entry name" value="lambda repressor-like DNA-binding domains"/>
    <property type="match status" value="1"/>
</dbReference>
<dbReference type="Pfam" id="PF13239">
    <property type="entry name" value="2TM"/>
    <property type="match status" value="1"/>
</dbReference>
<dbReference type="InterPro" id="IPR001387">
    <property type="entry name" value="Cro/C1-type_HTH"/>
</dbReference>
<organism evidence="5 6">
    <name type="scientific">Salinivibrio kushneri</name>
    <dbReference type="NCBI Taxonomy" id="1908198"/>
    <lineage>
        <taxon>Bacteria</taxon>
        <taxon>Pseudomonadati</taxon>
        <taxon>Pseudomonadota</taxon>
        <taxon>Gammaproteobacteria</taxon>
        <taxon>Vibrionales</taxon>
        <taxon>Vibrionaceae</taxon>
        <taxon>Salinivibrio</taxon>
    </lineage>
</organism>
<dbReference type="AlphaFoldDB" id="A0AB36K7W0"/>
<feature type="transmembrane region" description="Helical" evidence="2">
    <location>
        <begin position="85"/>
        <end position="106"/>
    </location>
</feature>
<dbReference type="RefSeq" id="WP_077457991.1">
    <property type="nucleotide sequence ID" value="NZ_CP040021.1"/>
</dbReference>
<dbReference type="Proteomes" id="UP000188726">
    <property type="component" value="Unassembled WGS sequence"/>
</dbReference>
<evidence type="ECO:0000313" key="6">
    <source>
        <dbReference type="Proteomes" id="UP000188726"/>
    </source>
</evidence>
<dbReference type="Pfam" id="PF01381">
    <property type="entry name" value="HTH_3"/>
    <property type="match status" value="1"/>
</dbReference>
<evidence type="ECO:0000313" key="5">
    <source>
        <dbReference type="EMBL" id="OOE44779.1"/>
    </source>
</evidence>
<dbReference type="EMBL" id="MUEO01000012">
    <property type="protein sequence ID" value="OOE44779.1"/>
    <property type="molecule type" value="Genomic_DNA"/>
</dbReference>
<dbReference type="CDD" id="cd00093">
    <property type="entry name" value="HTH_XRE"/>
    <property type="match status" value="1"/>
</dbReference>
<keyword evidence="1" id="KW-0238">DNA-binding</keyword>
<keyword evidence="2" id="KW-0812">Transmembrane</keyword>
<keyword evidence="2" id="KW-1133">Transmembrane helix</keyword>
<keyword evidence="7" id="KW-1185">Reference proteome</keyword>
<gene>
    <name evidence="4" type="ORF">BZG00_00155</name>
    <name evidence="5" type="ORF">BZG09_06860</name>
</gene>
<evidence type="ECO:0000313" key="7">
    <source>
        <dbReference type="Proteomes" id="UP000189021"/>
    </source>
</evidence>
<reference evidence="6 7" key="1">
    <citation type="journal article" date="2017" name="Genome Announc.">
        <title>Draft Genome Sequences of Salinivibrio proteolyticus, Salinivibrio sharmensis, Salinivibrio siamensis, Salinivibrio costicola subsp. alcaliphilus, Salinivibrio costicola subsp. vallismortis, and 29 New Isolates Belonging to the Genus Salinivibrio.</title>
        <authorList>
            <person name="Lopez-Hermoso C."/>
            <person name="de la Haba R.R."/>
            <person name="Sanchez-Porro C."/>
            <person name="Bayliss S.C."/>
            <person name="Feil E.J."/>
            <person name="Ventosa A."/>
        </authorList>
    </citation>
    <scope>NUCLEOTIDE SEQUENCE [LARGE SCALE GENOMIC DNA]</scope>
    <source>
        <strain evidence="4 7">AL184</strain>
        <strain evidence="5 6">IC202</strain>
    </source>
</reference>
<dbReference type="PANTHER" id="PTHR46558:SF4">
    <property type="entry name" value="DNA-BIDING PHAGE PROTEIN"/>
    <property type="match status" value="1"/>
</dbReference>
<dbReference type="PANTHER" id="PTHR46558">
    <property type="entry name" value="TRACRIPTIONAL REGULATORY PROTEIN-RELATED-RELATED"/>
    <property type="match status" value="1"/>
</dbReference>
<feature type="domain" description="HTH cro/C1-type" evidence="3">
    <location>
        <begin position="3"/>
        <end position="56"/>
    </location>
</feature>
<keyword evidence="2" id="KW-0472">Membrane</keyword>